<proteinExistence type="predicted"/>
<evidence type="ECO:0008006" key="3">
    <source>
        <dbReference type="Google" id="ProtNLM"/>
    </source>
</evidence>
<name>A0ABU7ABL3_9TELE</name>
<dbReference type="EMBL" id="JAHUTI010010412">
    <property type="protein sequence ID" value="MED6235392.1"/>
    <property type="molecule type" value="Genomic_DNA"/>
</dbReference>
<gene>
    <name evidence="1" type="ORF">ATANTOWER_025097</name>
</gene>
<evidence type="ECO:0000313" key="2">
    <source>
        <dbReference type="Proteomes" id="UP001345963"/>
    </source>
</evidence>
<reference evidence="1 2" key="1">
    <citation type="submission" date="2021-07" db="EMBL/GenBank/DDBJ databases">
        <authorList>
            <person name="Palmer J.M."/>
        </authorList>
    </citation>
    <scope>NUCLEOTIDE SEQUENCE [LARGE SCALE GENOMIC DNA]</scope>
    <source>
        <strain evidence="1 2">AT_MEX2019</strain>
        <tissue evidence="1">Muscle</tissue>
    </source>
</reference>
<evidence type="ECO:0000313" key="1">
    <source>
        <dbReference type="EMBL" id="MED6235392.1"/>
    </source>
</evidence>
<dbReference type="Proteomes" id="UP001345963">
    <property type="component" value="Unassembled WGS sequence"/>
</dbReference>
<accession>A0ABU7ABL3</accession>
<comment type="caution">
    <text evidence="1">The sequence shown here is derived from an EMBL/GenBank/DDBJ whole genome shotgun (WGS) entry which is preliminary data.</text>
</comment>
<organism evidence="1 2">
    <name type="scientific">Ataeniobius toweri</name>
    <dbReference type="NCBI Taxonomy" id="208326"/>
    <lineage>
        <taxon>Eukaryota</taxon>
        <taxon>Metazoa</taxon>
        <taxon>Chordata</taxon>
        <taxon>Craniata</taxon>
        <taxon>Vertebrata</taxon>
        <taxon>Euteleostomi</taxon>
        <taxon>Actinopterygii</taxon>
        <taxon>Neopterygii</taxon>
        <taxon>Teleostei</taxon>
        <taxon>Neoteleostei</taxon>
        <taxon>Acanthomorphata</taxon>
        <taxon>Ovalentaria</taxon>
        <taxon>Atherinomorphae</taxon>
        <taxon>Cyprinodontiformes</taxon>
        <taxon>Goodeidae</taxon>
        <taxon>Ataeniobius</taxon>
    </lineage>
</organism>
<keyword evidence="2" id="KW-1185">Reference proteome</keyword>
<protein>
    <recommendedName>
        <fullName evidence="3">Secreted protein</fullName>
    </recommendedName>
</protein>
<sequence>MLGSRLIRSSNAASHCSVLVSLWNCLSSVFLASRRGTNCGLLLLWPEVPQSFTCCALRDSILPMLAVKTSYFRYYHLEPVCPFSCNINKTFTSSQMPLTGYLTFLDHCSLNLRKGKG</sequence>